<dbReference type="Gene3D" id="3.80.10.10">
    <property type="entry name" value="Ribonuclease Inhibitor"/>
    <property type="match status" value="1"/>
</dbReference>
<evidence type="ECO:0000259" key="7">
    <source>
        <dbReference type="Pfam" id="PF23598"/>
    </source>
</evidence>
<evidence type="ECO:0000256" key="3">
    <source>
        <dbReference type="ARBA" id="ARBA00022614"/>
    </source>
</evidence>
<evidence type="ECO:0000256" key="4">
    <source>
        <dbReference type="ARBA" id="ARBA00022737"/>
    </source>
</evidence>
<keyword evidence="4" id="KW-0677">Repeat</keyword>
<evidence type="ECO:0000256" key="5">
    <source>
        <dbReference type="ARBA" id="ARBA00059537"/>
    </source>
</evidence>
<dbReference type="InterPro" id="IPR003591">
    <property type="entry name" value="Leu-rich_rpt_typical-subtyp"/>
</dbReference>
<dbReference type="Proteomes" id="UP000694415">
    <property type="component" value="Unplaced"/>
</dbReference>
<comment type="subcellular location">
    <subcellularLocation>
        <location evidence="1">Cytoplasm</location>
    </subcellularLocation>
</comment>
<dbReference type="AlphaFoldDB" id="A0A8C6H3H9"/>
<dbReference type="PANTHER" id="PTHR48051:SF42">
    <property type="entry name" value="LEUCINE-RICH REPEAT-CONTAINING PROTEIN 18-LIKE"/>
    <property type="match status" value="1"/>
</dbReference>
<dbReference type="Pfam" id="PF23598">
    <property type="entry name" value="LRR_14"/>
    <property type="match status" value="1"/>
</dbReference>
<dbReference type="GeneTree" id="ENSGT00940000156026"/>
<keyword evidence="9" id="KW-1185">Reference proteome</keyword>
<dbReference type="InterPro" id="IPR050216">
    <property type="entry name" value="LRR_domain-containing"/>
</dbReference>
<organism evidence="8 9">
    <name type="scientific">Mus spicilegus</name>
    <name type="common">Mound-building mouse</name>
    <dbReference type="NCBI Taxonomy" id="10103"/>
    <lineage>
        <taxon>Eukaryota</taxon>
        <taxon>Metazoa</taxon>
        <taxon>Chordata</taxon>
        <taxon>Craniata</taxon>
        <taxon>Vertebrata</taxon>
        <taxon>Euteleostomi</taxon>
        <taxon>Mammalia</taxon>
        <taxon>Eutheria</taxon>
        <taxon>Euarchontoglires</taxon>
        <taxon>Glires</taxon>
        <taxon>Rodentia</taxon>
        <taxon>Myomorpha</taxon>
        <taxon>Muroidea</taxon>
        <taxon>Muridae</taxon>
        <taxon>Murinae</taxon>
        <taxon>Mus</taxon>
        <taxon>Mus</taxon>
    </lineage>
</organism>
<evidence type="ECO:0000313" key="8">
    <source>
        <dbReference type="Ensembl" id="ENSMSIP00000015248.1"/>
    </source>
</evidence>
<keyword evidence="3" id="KW-0433">Leucine-rich repeat</keyword>
<dbReference type="Ensembl" id="ENSMSIT00000019356.1">
    <property type="protein sequence ID" value="ENSMSIP00000015248.1"/>
    <property type="gene ID" value="ENSMSIG00000013053.1"/>
</dbReference>
<dbReference type="InterPro" id="IPR055414">
    <property type="entry name" value="LRR_R13L4/SHOC2-like"/>
</dbReference>
<reference evidence="8" key="1">
    <citation type="submission" date="2025-08" db="UniProtKB">
        <authorList>
            <consortium name="Ensembl"/>
        </authorList>
    </citation>
    <scope>IDENTIFICATION</scope>
</reference>
<evidence type="ECO:0000256" key="6">
    <source>
        <dbReference type="ARBA" id="ARBA00071471"/>
    </source>
</evidence>
<dbReference type="InterPro" id="IPR032675">
    <property type="entry name" value="LRR_dom_sf"/>
</dbReference>
<keyword evidence="2" id="KW-0963">Cytoplasm</keyword>
<protein>
    <recommendedName>
        <fullName evidence="6">Leucine-rich repeat-containing protein 18</fullName>
    </recommendedName>
</protein>
<dbReference type="InterPro" id="IPR001611">
    <property type="entry name" value="Leu-rich_rpt"/>
</dbReference>
<dbReference type="PROSITE" id="PS51450">
    <property type="entry name" value="LRR"/>
    <property type="match status" value="1"/>
</dbReference>
<evidence type="ECO:0000313" key="9">
    <source>
        <dbReference type="Proteomes" id="UP000694415"/>
    </source>
</evidence>
<name>A0A8C6H3H9_MUSSI</name>
<dbReference type="SUPFAM" id="SSF52058">
    <property type="entry name" value="L domain-like"/>
    <property type="match status" value="1"/>
</dbReference>
<dbReference type="GO" id="GO:0005737">
    <property type="term" value="C:cytoplasm"/>
    <property type="evidence" value="ECO:0007669"/>
    <property type="project" value="UniProtKB-SubCell"/>
</dbReference>
<reference evidence="8" key="2">
    <citation type="submission" date="2025-09" db="UniProtKB">
        <authorList>
            <consortium name="Ensembl"/>
        </authorList>
    </citation>
    <scope>IDENTIFICATION</scope>
</reference>
<comment type="function">
    <text evidence="5">May be involved in the regulation of spermatogenesis and sperm maturation.</text>
</comment>
<feature type="domain" description="Disease resistance R13L4/SHOC-2-like LRR" evidence="7">
    <location>
        <begin position="32"/>
        <end position="129"/>
    </location>
</feature>
<evidence type="ECO:0000256" key="2">
    <source>
        <dbReference type="ARBA" id="ARBA00022490"/>
    </source>
</evidence>
<dbReference type="FunFam" id="3.80.10.10:FF:000246">
    <property type="entry name" value="Leucine rich repeat containing 18"/>
    <property type="match status" value="1"/>
</dbReference>
<accession>A0A8C6H3H9</accession>
<dbReference type="SMART" id="SM00369">
    <property type="entry name" value="LRR_TYP"/>
    <property type="match status" value="4"/>
</dbReference>
<sequence length="309" mass="34818">MAKGGKGPKGKKITLNVAKNCIKITFDGRKRLDLSKMGITTFPKCILRLSDIDELDLSRNMIRKIPDSIAKFQNLRWLDLHSNYIDKLPESIGQMTSLLFLNVSNNRLTTNGLPVELNQLKNIRTVNLGLNHLDSVPTTLGALKELHEVGLHDNLLTTIPASIAKLPKLKKLNIKRNPFPNADESEMFVDSIKRLENLYLVEEKDMCSSCLQRCQQARDKLNKIKSMAPSAPRKALFSNLVSPNSTAKDAQEEWSVLRQKRLRAQCCLDILGMVSMRTQSVTSELPGEVWMVASFLQNRTVTLTIHLLE</sequence>
<dbReference type="PANTHER" id="PTHR48051">
    <property type="match status" value="1"/>
</dbReference>
<proteinExistence type="predicted"/>
<evidence type="ECO:0000256" key="1">
    <source>
        <dbReference type="ARBA" id="ARBA00004496"/>
    </source>
</evidence>